<sequence length="86" mass="9224">MATQLTRSPSPSLPARFLTKKEVCLMLGLSRATVERMTAIGMLPLPIQVGKRAVRWDAAEIAGCISNMPRVEDAYACHVTGRGGAP</sequence>
<gene>
    <name evidence="1" type="ORF">KL86DPRO_20270</name>
</gene>
<dbReference type="AlphaFoldDB" id="A0A212JXG9"/>
<name>A0A212JXG9_9DELT</name>
<dbReference type="EMBL" id="FLUQ01000002">
    <property type="protein sequence ID" value="SBW04170.1"/>
    <property type="molecule type" value="Genomic_DNA"/>
</dbReference>
<dbReference type="InterPro" id="IPR010260">
    <property type="entry name" value="AlpA"/>
</dbReference>
<reference evidence="1" key="1">
    <citation type="submission" date="2016-04" db="EMBL/GenBank/DDBJ databases">
        <authorList>
            <person name="Evans L.H."/>
            <person name="Alamgir A."/>
            <person name="Owens N."/>
            <person name="Weber N.D."/>
            <person name="Virtaneva K."/>
            <person name="Barbian K."/>
            <person name="Babar A."/>
            <person name="Rosenke K."/>
        </authorList>
    </citation>
    <scope>NUCLEOTIDE SEQUENCE</scope>
    <source>
        <strain evidence="1">86</strain>
    </source>
</reference>
<organism evidence="1">
    <name type="scientific">uncultured delta proteobacterium</name>
    <dbReference type="NCBI Taxonomy" id="34034"/>
    <lineage>
        <taxon>Bacteria</taxon>
        <taxon>Deltaproteobacteria</taxon>
        <taxon>environmental samples</taxon>
    </lineage>
</organism>
<dbReference type="Pfam" id="PF05930">
    <property type="entry name" value="Phage_AlpA"/>
    <property type="match status" value="1"/>
</dbReference>
<proteinExistence type="predicted"/>
<dbReference type="SUPFAM" id="SSF46955">
    <property type="entry name" value="Putative DNA-binding domain"/>
    <property type="match status" value="1"/>
</dbReference>
<protein>
    <submittedName>
        <fullName evidence="1">Phage transcriptional regulator AlpA (Modular protein)</fullName>
    </submittedName>
</protein>
<dbReference type="InterPro" id="IPR009061">
    <property type="entry name" value="DNA-bd_dom_put_sf"/>
</dbReference>
<evidence type="ECO:0000313" key="1">
    <source>
        <dbReference type="EMBL" id="SBW04170.1"/>
    </source>
</evidence>
<accession>A0A212JXG9</accession>